<evidence type="ECO:0000256" key="1">
    <source>
        <dbReference type="ARBA" id="ARBA00000971"/>
    </source>
</evidence>
<comment type="caution">
    <text evidence="8">The sequence shown here is derived from an EMBL/GenBank/DDBJ whole genome shotgun (WGS) entry which is preliminary data.</text>
</comment>
<organism evidence="8 9">
    <name type="scientific">Sphingomonas endophytica</name>
    <dbReference type="NCBI Taxonomy" id="869719"/>
    <lineage>
        <taxon>Bacteria</taxon>
        <taxon>Pseudomonadati</taxon>
        <taxon>Pseudomonadota</taxon>
        <taxon>Alphaproteobacteria</taxon>
        <taxon>Sphingomonadales</taxon>
        <taxon>Sphingomonadaceae</taxon>
        <taxon>Sphingomonas</taxon>
    </lineage>
</organism>
<evidence type="ECO:0000256" key="5">
    <source>
        <dbReference type="PROSITE-ProRule" id="PRU00277"/>
    </source>
</evidence>
<sequence>MDPDARAITLLRVDPATWRAKAICMSTSLRTSHAVALAVALLPLTAALSPALAIVTGQATTSRAAPHALGGTGAIIPLPLTPVVPATQRSCTLRTPSGLGYTVLRAGAGAKPAAADTVLVNYIGYLAATGAVFDQNIQSPLPVSGVIPGFAEGLQLVPRTGIVRLCIPAALGYGAKASGPIPAGSDLVFQVELLDFKTPAELEALRKGAEPGAPTNPAPQP</sequence>
<dbReference type="Gene3D" id="3.10.50.40">
    <property type="match status" value="1"/>
</dbReference>
<feature type="domain" description="PPIase FKBP-type" evidence="7">
    <location>
        <begin position="115"/>
        <end position="197"/>
    </location>
</feature>
<keyword evidence="4 5" id="KW-0413">Isomerase</keyword>
<evidence type="ECO:0000256" key="2">
    <source>
        <dbReference type="ARBA" id="ARBA00006577"/>
    </source>
</evidence>
<dbReference type="PROSITE" id="PS50059">
    <property type="entry name" value="FKBP_PPIASE"/>
    <property type="match status" value="1"/>
</dbReference>
<dbReference type="SUPFAM" id="SSF54534">
    <property type="entry name" value="FKBP-like"/>
    <property type="match status" value="1"/>
</dbReference>
<evidence type="ECO:0000256" key="4">
    <source>
        <dbReference type="ARBA" id="ARBA00023235"/>
    </source>
</evidence>
<dbReference type="EMBL" id="JACHBT010000003">
    <property type="protein sequence ID" value="MBB6503772.1"/>
    <property type="molecule type" value="Genomic_DNA"/>
</dbReference>
<reference evidence="8 9" key="2">
    <citation type="submission" date="2020-08" db="EMBL/GenBank/DDBJ databases">
        <authorList>
            <person name="Partida-Martinez L."/>
            <person name="Huntemann M."/>
            <person name="Clum A."/>
            <person name="Wang J."/>
            <person name="Palaniappan K."/>
            <person name="Ritter S."/>
            <person name="Chen I.-M."/>
            <person name="Stamatis D."/>
            <person name="Reddy T."/>
            <person name="O'Malley R."/>
            <person name="Daum C."/>
            <person name="Shapiro N."/>
            <person name="Ivanova N."/>
            <person name="Kyrpides N."/>
            <person name="Woyke T."/>
        </authorList>
    </citation>
    <scope>NUCLEOTIDE SEQUENCE [LARGE SCALE GENOMIC DNA]</scope>
    <source>
        <strain evidence="8 9">AS3.13</strain>
    </source>
</reference>
<proteinExistence type="inferred from homology"/>
<comment type="similarity">
    <text evidence="2 6">Belongs to the FKBP-type PPIase family.</text>
</comment>
<evidence type="ECO:0000256" key="3">
    <source>
        <dbReference type="ARBA" id="ARBA00023110"/>
    </source>
</evidence>
<evidence type="ECO:0000256" key="6">
    <source>
        <dbReference type="RuleBase" id="RU003915"/>
    </source>
</evidence>
<keyword evidence="3 5" id="KW-0697">Rotamase</keyword>
<dbReference type="RefSeq" id="WP_260396433.1">
    <property type="nucleotide sequence ID" value="NZ_JACHBT010000003.1"/>
</dbReference>
<protein>
    <recommendedName>
        <fullName evidence="6">Peptidyl-prolyl cis-trans isomerase</fullName>
        <ecNumber evidence="6">5.2.1.8</ecNumber>
    </recommendedName>
</protein>
<name>A0A7X0JBX1_9SPHN</name>
<dbReference type="InterPro" id="IPR001179">
    <property type="entry name" value="PPIase_FKBP_dom"/>
</dbReference>
<evidence type="ECO:0000313" key="8">
    <source>
        <dbReference type="EMBL" id="MBB6503772.1"/>
    </source>
</evidence>
<dbReference type="Proteomes" id="UP000522313">
    <property type="component" value="Unassembled WGS sequence"/>
</dbReference>
<dbReference type="PANTHER" id="PTHR43811">
    <property type="entry name" value="FKBP-TYPE PEPTIDYL-PROLYL CIS-TRANS ISOMERASE FKPA"/>
    <property type="match status" value="1"/>
</dbReference>
<evidence type="ECO:0000313" key="9">
    <source>
        <dbReference type="Proteomes" id="UP000522313"/>
    </source>
</evidence>
<comment type="catalytic activity">
    <reaction evidence="1 5 6">
        <text>[protein]-peptidylproline (omega=180) = [protein]-peptidylproline (omega=0)</text>
        <dbReference type="Rhea" id="RHEA:16237"/>
        <dbReference type="Rhea" id="RHEA-COMP:10747"/>
        <dbReference type="Rhea" id="RHEA-COMP:10748"/>
        <dbReference type="ChEBI" id="CHEBI:83833"/>
        <dbReference type="ChEBI" id="CHEBI:83834"/>
        <dbReference type="EC" id="5.2.1.8"/>
    </reaction>
</comment>
<accession>A0A7X0JBX1</accession>
<dbReference type="EC" id="5.2.1.8" evidence="6"/>
<dbReference type="InterPro" id="IPR046357">
    <property type="entry name" value="PPIase_dom_sf"/>
</dbReference>
<dbReference type="PANTHER" id="PTHR43811:SF19">
    <property type="entry name" value="39 KDA FK506-BINDING NUCLEAR PROTEIN"/>
    <property type="match status" value="1"/>
</dbReference>
<dbReference type="AlphaFoldDB" id="A0A7X0JBX1"/>
<evidence type="ECO:0000259" key="7">
    <source>
        <dbReference type="PROSITE" id="PS50059"/>
    </source>
</evidence>
<dbReference type="GO" id="GO:0003755">
    <property type="term" value="F:peptidyl-prolyl cis-trans isomerase activity"/>
    <property type="evidence" value="ECO:0007669"/>
    <property type="project" value="UniProtKB-UniRule"/>
</dbReference>
<reference evidence="8 9" key="1">
    <citation type="submission" date="2020-08" db="EMBL/GenBank/DDBJ databases">
        <title>The Agave Microbiome: Exploring the role of microbial communities in plant adaptations to desert environments.</title>
        <authorList>
            <person name="Partida-Martinez L.P."/>
        </authorList>
    </citation>
    <scope>NUCLEOTIDE SEQUENCE [LARGE SCALE GENOMIC DNA]</scope>
    <source>
        <strain evidence="8 9">AS3.13</strain>
    </source>
</reference>
<dbReference type="Pfam" id="PF00254">
    <property type="entry name" value="FKBP_C"/>
    <property type="match status" value="1"/>
</dbReference>
<gene>
    <name evidence="8" type="ORF">F4693_000727</name>
</gene>